<dbReference type="Proteomes" id="UP000594042">
    <property type="component" value="Chromosome"/>
</dbReference>
<dbReference type="SUPFAM" id="SSF56281">
    <property type="entry name" value="Metallo-hydrolase/oxidoreductase"/>
    <property type="match status" value="1"/>
</dbReference>
<dbReference type="EMBL" id="AP023322">
    <property type="protein sequence ID" value="BCI63934.1"/>
    <property type="molecule type" value="Genomic_DNA"/>
</dbReference>
<dbReference type="InterPro" id="IPR036866">
    <property type="entry name" value="RibonucZ/Hydroxyglut_hydro"/>
</dbReference>
<keyword evidence="3" id="KW-1185">Reference proteome</keyword>
<dbReference type="InterPro" id="IPR052159">
    <property type="entry name" value="Competence_DNA_uptake"/>
</dbReference>
<name>A0A7G1HZR7_9BACT</name>
<dbReference type="PANTHER" id="PTHR30619:SF1">
    <property type="entry name" value="RECOMBINATION PROTEIN 2"/>
    <property type="match status" value="1"/>
</dbReference>
<evidence type="ECO:0000313" key="3">
    <source>
        <dbReference type="Proteomes" id="UP000594042"/>
    </source>
</evidence>
<evidence type="ECO:0000313" key="2">
    <source>
        <dbReference type="EMBL" id="BCI63934.1"/>
    </source>
</evidence>
<gene>
    <name evidence="2" type="ORF">Cop2CBH44_22870</name>
</gene>
<dbReference type="Gene3D" id="3.60.15.10">
    <property type="entry name" value="Ribonuclease Z/Hydroxyacylglutathione hydrolase-like"/>
    <property type="match status" value="1"/>
</dbReference>
<accession>A0A7G1HZR7</accession>
<dbReference type="KEGG" id="copr:Cop2CBH44_22870"/>
<dbReference type="InterPro" id="IPR001279">
    <property type="entry name" value="Metallo-B-lactamas"/>
</dbReference>
<dbReference type="Pfam" id="PF00753">
    <property type="entry name" value="Lactamase_B"/>
    <property type="match status" value="1"/>
</dbReference>
<organism evidence="2 3">
    <name type="scientific">Coprobacter secundus subsp. similis</name>
    <dbReference type="NCBI Taxonomy" id="2751153"/>
    <lineage>
        <taxon>Bacteria</taxon>
        <taxon>Pseudomonadati</taxon>
        <taxon>Bacteroidota</taxon>
        <taxon>Bacteroidia</taxon>
        <taxon>Bacteroidales</taxon>
        <taxon>Barnesiellaceae</taxon>
        <taxon>Coprobacter</taxon>
    </lineage>
</organism>
<evidence type="ECO:0000259" key="1">
    <source>
        <dbReference type="Pfam" id="PF00753"/>
    </source>
</evidence>
<dbReference type="RefSeq" id="WP_200754837.1">
    <property type="nucleotide sequence ID" value="NZ_AP023322.1"/>
</dbReference>
<sequence length="429" mass="49204">MRNSLNKQVFIVFAFSIIFIFPSFSVAENNSDKKGKDIYTPWQRGEFEIHQISTNCGESAFLIFPDGTTMIIDAGDMRTSRYFPPVPDNDIDTGEKIVEYILSMNPRKDKIDFVVLSHFHPDHTGNIAEGKKREKNEQGNFYETGISRIARFLNIGKIIDRSFSDYNYPQPYDKNDSSFVNYRRFIEWQKEYKNTRIEGFNIGSTTQIKPLYEADYNKYFLVRNVACNGKVWNWRKNEIKDYVNANSENLLKKISENVLSTAMLFTYGRFSYLTGGDLCGSLLDEKGRLTNVEAHFGEAAGEVDVCKTNHHGYFNAMVPEFVKEVNANVYVMPVHDSAHLGEKVIPCLIKRAELMPDKKSLIVPTYVPENFRDTYSATDFISHFPPVSGHVVIKVSPGGDSYSVYILDTKYRIYGTKWKSETFKSKGIK</sequence>
<protein>
    <recommendedName>
        <fullName evidence="1">Metallo-beta-lactamase domain-containing protein</fullName>
    </recommendedName>
</protein>
<feature type="domain" description="Metallo-beta-lactamase" evidence="1">
    <location>
        <begin position="56"/>
        <end position="143"/>
    </location>
</feature>
<proteinExistence type="predicted"/>
<reference evidence="3" key="1">
    <citation type="submission" date="2020-07" db="EMBL/GenBank/DDBJ databases">
        <title>Complete genome sequencing of Coprobacter sp. strain 2CBH44.</title>
        <authorList>
            <person name="Sakamoto M."/>
            <person name="Murakami T."/>
            <person name="Mori H."/>
        </authorList>
    </citation>
    <scope>NUCLEOTIDE SEQUENCE [LARGE SCALE GENOMIC DNA]</scope>
    <source>
        <strain evidence="3">2CBH44</strain>
    </source>
</reference>
<dbReference type="AlphaFoldDB" id="A0A7G1HZR7"/>
<dbReference type="PANTHER" id="PTHR30619">
    <property type="entry name" value="DNA INTERNALIZATION/COMPETENCE PROTEIN COMEC/REC2"/>
    <property type="match status" value="1"/>
</dbReference>